<evidence type="ECO:0000256" key="1">
    <source>
        <dbReference type="ARBA" id="ARBA00008668"/>
    </source>
</evidence>
<accession>A0ABC8S1H4</accession>
<dbReference type="PANTHER" id="PTHR22835">
    <property type="entry name" value="ZINC FINGER FYVE DOMAIN CONTAINING PROTEIN"/>
    <property type="match status" value="1"/>
</dbReference>
<dbReference type="Gene3D" id="3.40.50.1110">
    <property type="entry name" value="SGNH hydrolase"/>
    <property type="match status" value="1"/>
</dbReference>
<dbReference type="CDD" id="cd01837">
    <property type="entry name" value="SGNH_plant_lipase_like"/>
    <property type="match status" value="1"/>
</dbReference>
<evidence type="ECO:0000256" key="4">
    <source>
        <dbReference type="ARBA" id="ARBA00023180"/>
    </source>
</evidence>
<reference evidence="5 6" key="1">
    <citation type="submission" date="2024-02" db="EMBL/GenBank/DDBJ databases">
        <authorList>
            <person name="Vignale AGUSTIN F."/>
            <person name="Sosa J E."/>
            <person name="Modenutti C."/>
        </authorList>
    </citation>
    <scope>NUCLEOTIDE SEQUENCE [LARGE SCALE GENOMIC DNA]</scope>
</reference>
<dbReference type="PROSITE" id="PS01098">
    <property type="entry name" value="LIPASE_GDSL_SER"/>
    <property type="match status" value="1"/>
</dbReference>
<keyword evidence="6" id="KW-1185">Reference proteome</keyword>
<evidence type="ECO:0000256" key="3">
    <source>
        <dbReference type="ARBA" id="ARBA00022801"/>
    </source>
</evidence>
<evidence type="ECO:0000313" key="5">
    <source>
        <dbReference type="EMBL" id="CAK9148167.1"/>
    </source>
</evidence>
<evidence type="ECO:0000256" key="2">
    <source>
        <dbReference type="ARBA" id="ARBA00022729"/>
    </source>
</evidence>
<sequence length="389" mass="42633">MALSSSSLSAVHSVSYSILILLAFTNYVSGCYTSLFGFGDSITDTGNLVCIDAPDNLGHMAFPPYGETFFHHPTGRCSDGRLIIDFFAEYFGLPLVPPYLEVEKAKGRDFRKGVNFAVVGSPTLDLAFYEERGIFNPITNVSLKVQLGWFKEILPSLCHTFSSCNKFFQTSLFFLGPLGGNDYTHSFVSNASPDEIRSFVPLVVKAIGSAINELVDLGAVTLVVPAILPLGCAGAYLTKYASSNKADYDTMGCLICFNNFTEYHNELLQRELNDIRELHPHATIIYADIHSAAMQLYRNPYKYGFMKGALVACCGSGGQYNVSDSMPCGVRPIVVCDNPSLYVDWDGYHFTETAYRLVSKGLLDGPFTIPQINSGCVSLAAQVEHSTYI</sequence>
<keyword evidence="4" id="KW-0325">Glycoprotein</keyword>
<evidence type="ECO:0000313" key="6">
    <source>
        <dbReference type="Proteomes" id="UP001642360"/>
    </source>
</evidence>
<organism evidence="5 6">
    <name type="scientific">Ilex paraguariensis</name>
    <name type="common">yerba mate</name>
    <dbReference type="NCBI Taxonomy" id="185542"/>
    <lineage>
        <taxon>Eukaryota</taxon>
        <taxon>Viridiplantae</taxon>
        <taxon>Streptophyta</taxon>
        <taxon>Embryophyta</taxon>
        <taxon>Tracheophyta</taxon>
        <taxon>Spermatophyta</taxon>
        <taxon>Magnoliopsida</taxon>
        <taxon>eudicotyledons</taxon>
        <taxon>Gunneridae</taxon>
        <taxon>Pentapetalae</taxon>
        <taxon>asterids</taxon>
        <taxon>campanulids</taxon>
        <taxon>Aquifoliales</taxon>
        <taxon>Aquifoliaceae</taxon>
        <taxon>Ilex</taxon>
    </lineage>
</organism>
<comment type="similarity">
    <text evidence="1">Belongs to the 'GDSL' lipolytic enzyme family.</text>
</comment>
<dbReference type="InterPro" id="IPR036514">
    <property type="entry name" value="SGNH_hydro_sf"/>
</dbReference>
<dbReference type="EMBL" id="CAUOFW020001725">
    <property type="protein sequence ID" value="CAK9148167.1"/>
    <property type="molecule type" value="Genomic_DNA"/>
</dbReference>
<comment type="caution">
    <text evidence="5">The sequence shown here is derived from an EMBL/GenBank/DDBJ whole genome shotgun (WGS) entry which is preliminary data.</text>
</comment>
<keyword evidence="3" id="KW-0378">Hydrolase</keyword>
<keyword evidence="2" id="KW-0732">Signal</keyword>
<dbReference type="AlphaFoldDB" id="A0ABC8S1H4"/>
<protein>
    <submittedName>
        <fullName evidence="5">Uncharacterized protein</fullName>
    </submittedName>
</protein>
<dbReference type="PANTHER" id="PTHR22835:SF556">
    <property type="match status" value="1"/>
</dbReference>
<dbReference type="Pfam" id="PF00657">
    <property type="entry name" value="Lipase_GDSL"/>
    <property type="match status" value="1"/>
</dbReference>
<proteinExistence type="inferred from homology"/>
<dbReference type="InterPro" id="IPR001087">
    <property type="entry name" value="GDSL"/>
</dbReference>
<dbReference type="InterPro" id="IPR035669">
    <property type="entry name" value="SGNH_plant_lipase-like"/>
</dbReference>
<dbReference type="Proteomes" id="UP001642360">
    <property type="component" value="Unassembled WGS sequence"/>
</dbReference>
<dbReference type="InterPro" id="IPR008265">
    <property type="entry name" value="Lipase_GDSL_AS"/>
</dbReference>
<gene>
    <name evidence="5" type="ORF">ILEXP_LOCUS16093</name>
</gene>
<dbReference type="GO" id="GO:0016787">
    <property type="term" value="F:hydrolase activity"/>
    <property type="evidence" value="ECO:0007669"/>
    <property type="project" value="UniProtKB-KW"/>
</dbReference>
<name>A0ABC8S1H4_9AQUA</name>